<dbReference type="AlphaFoldDB" id="A0A7C9V698"/>
<feature type="domain" description="Flavin reductase like" evidence="2">
    <location>
        <begin position="16"/>
        <end position="163"/>
    </location>
</feature>
<protein>
    <submittedName>
        <fullName evidence="3">Flavin reductase</fullName>
    </submittedName>
</protein>
<keyword evidence="4" id="KW-1185">Reference proteome</keyword>
<dbReference type="RefSeq" id="WP_165113396.1">
    <property type="nucleotide sequence ID" value="NZ_JAAKZG010000001.1"/>
</dbReference>
<evidence type="ECO:0000313" key="3">
    <source>
        <dbReference type="EMBL" id="NGN39666.1"/>
    </source>
</evidence>
<dbReference type="SMART" id="SM00903">
    <property type="entry name" value="Flavin_Reduct"/>
    <property type="match status" value="1"/>
</dbReference>
<dbReference type="GO" id="GO:0010181">
    <property type="term" value="F:FMN binding"/>
    <property type="evidence" value="ECO:0007669"/>
    <property type="project" value="InterPro"/>
</dbReference>
<sequence>MLKKNDIEPHAYRDAMSHFAGAVHVVTTDGPAGRRGATVIAACSVSDTPPMVLVCVNRENPNNLLFVENGNFALNTLSSHHQHLAAGFSGITKLSADERFALGQWDKISSGAPTLADALAVFDCELVDTKDLATHRVLFGKVTGLRIGDNLEPLVYHDRGYHVLGR</sequence>
<name>A0A7C9V698_9HYPH</name>
<proteinExistence type="predicted"/>
<dbReference type="PANTHER" id="PTHR30466:SF1">
    <property type="entry name" value="FMN REDUCTASE (NADH) RUTF"/>
    <property type="match status" value="1"/>
</dbReference>
<dbReference type="PANTHER" id="PTHR30466">
    <property type="entry name" value="FLAVIN REDUCTASE"/>
    <property type="match status" value="1"/>
</dbReference>
<evidence type="ECO:0000313" key="4">
    <source>
        <dbReference type="Proteomes" id="UP000481252"/>
    </source>
</evidence>
<dbReference type="GO" id="GO:0006208">
    <property type="term" value="P:pyrimidine nucleobase catabolic process"/>
    <property type="evidence" value="ECO:0007669"/>
    <property type="project" value="TreeGrafter"/>
</dbReference>
<dbReference type="SUPFAM" id="SSF50475">
    <property type="entry name" value="FMN-binding split barrel"/>
    <property type="match status" value="1"/>
</dbReference>
<dbReference type="Proteomes" id="UP000481252">
    <property type="component" value="Unassembled WGS sequence"/>
</dbReference>
<dbReference type="Gene3D" id="2.30.110.10">
    <property type="entry name" value="Electron Transport, Fmn-binding Protein, Chain A"/>
    <property type="match status" value="1"/>
</dbReference>
<dbReference type="InterPro" id="IPR002563">
    <property type="entry name" value="Flavin_Rdtase-like_dom"/>
</dbReference>
<dbReference type="InterPro" id="IPR012349">
    <property type="entry name" value="Split_barrel_FMN-bd"/>
</dbReference>
<reference evidence="3 4" key="1">
    <citation type="submission" date="2020-02" db="EMBL/GenBank/DDBJ databases">
        <title>Genome sequence of the type strain CGMCC 1.15528 of Mesorhizobium zhangyense.</title>
        <authorList>
            <person name="Gao J."/>
            <person name="Sun J."/>
        </authorList>
    </citation>
    <scope>NUCLEOTIDE SEQUENCE [LARGE SCALE GENOMIC DNA]</scope>
    <source>
        <strain evidence="3 4">CGMCC 1.15528</strain>
    </source>
</reference>
<dbReference type="InterPro" id="IPR050268">
    <property type="entry name" value="NADH-dep_flavin_reductase"/>
</dbReference>
<dbReference type="Pfam" id="PF01613">
    <property type="entry name" value="Flavin_Reduct"/>
    <property type="match status" value="1"/>
</dbReference>
<dbReference type="GO" id="GO:0042602">
    <property type="term" value="F:riboflavin reductase (NADPH) activity"/>
    <property type="evidence" value="ECO:0007669"/>
    <property type="project" value="TreeGrafter"/>
</dbReference>
<comment type="caution">
    <text evidence="3">The sequence shown here is derived from an EMBL/GenBank/DDBJ whole genome shotgun (WGS) entry which is preliminary data.</text>
</comment>
<dbReference type="EMBL" id="JAAKZG010000001">
    <property type="protein sequence ID" value="NGN39666.1"/>
    <property type="molecule type" value="Genomic_DNA"/>
</dbReference>
<evidence type="ECO:0000259" key="2">
    <source>
        <dbReference type="SMART" id="SM00903"/>
    </source>
</evidence>
<gene>
    <name evidence="3" type="ORF">G6N74_01170</name>
</gene>
<keyword evidence="1" id="KW-0560">Oxidoreductase</keyword>
<evidence type="ECO:0000256" key="1">
    <source>
        <dbReference type="ARBA" id="ARBA00023002"/>
    </source>
</evidence>
<organism evidence="3 4">
    <name type="scientific">Mesorhizobium zhangyense</name>
    <dbReference type="NCBI Taxonomy" id="1776730"/>
    <lineage>
        <taxon>Bacteria</taxon>
        <taxon>Pseudomonadati</taxon>
        <taxon>Pseudomonadota</taxon>
        <taxon>Alphaproteobacteria</taxon>
        <taxon>Hyphomicrobiales</taxon>
        <taxon>Phyllobacteriaceae</taxon>
        <taxon>Mesorhizobium</taxon>
    </lineage>
</organism>
<accession>A0A7C9V698</accession>